<evidence type="ECO:0000256" key="8">
    <source>
        <dbReference type="ARBA" id="ARBA00023306"/>
    </source>
</evidence>
<dbReference type="Gene3D" id="1.10.443.10">
    <property type="entry name" value="Intergrase catalytic core"/>
    <property type="match status" value="1"/>
</dbReference>
<feature type="domain" description="Core-binding (CB)" evidence="11">
    <location>
        <begin position="36"/>
        <end position="122"/>
    </location>
</feature>
<keyword evidence="7 9" id="KW-0233">DNA recombination</keyword>
<dbReference type="CDD" id="cd00798">
    <property type="entry name" value="INT_XerDC_C"/>
    <property type="match status" value="1"/>
</dbReference>
<dbReference type="GO" id="GO:0007059">
    <property type="term" value="P:chromosome segregation"/>
    <property type="evidence" value="ECO:0007669"/>
    <property type="project" value="UniProtKB-KW"/>
</dbReference>
<dbReference type="GO" id="GO:0003677">
    <property type="term" value="F:DNA binding"/>
    <property type="evidence" value="ECO:0007669"/>
    <property type="project" value="UniProtKB-UniRule"/>
</dbReference>
<organism evidence="12 13">
    <name type="scientific">Methanobrevibacter woesei</name>
    <dbReference type="NCBI Taxonomy" id="190976"/>
    <lineage>
        <taxon>Archaea</taxon>
        <taxon>Methanobacteriati</taxon>
        <taxon>Methanobacteriota</taxon>
        <taxon>Methanomada group</taxon>
        <taxon>Methanobacteria</taxon>
        <taxon>Methanobacteriales</taxon>
        <taxon>Methanobacteriaceae</taxon>
        <taxon>Methanobrevibacter</taxon>
    </lineage>
</organism>
<dbReference type="InterPro" id="IPR013762">
    <property type="entry name" value="Integrase-like_cat_sf"/>
</dbReference>
<keyword evidence="13" id="KW-1185">Reference proteome</keyword>
<comment type="subcellular location">
    <subcellularLocation>
        <location evidence="1 9">Cytoplasm</location>
    </subcellularLocation>
</comment>
<evidence type="ECO:0000313" key="12">
    <source>
        <dbReference type="EMBL" id="PWB86668.1"/>
    </source>
</evidence>
<feature type="active site" evidence="9">
    <location>
        <position position="299"/>
    </location>
</feature>
<dbReference type="NCBIfam" id="NF040815">
    <property type="entry name" value="recomb_XerA_Arch"/>
    <property type="match status" value="1"/>
</dbReference>
<evidence type="ECO:0000256" key="7">
    <source>
        <dbReference type="ARBA" id="ARBA00023172"/>
    </source>
</evidence>
<dbReference type="HAMAP" id="MF_02055">
    <property type="entry name" value="Recomb_XerA"/>
    <property type="match status" value="1"/>
</dbReference>
<feature type="active site" evidence="9">
    <location>
        <position position="276"/>
    </location>
</feature>
<evidence type="ECO:0000256" key="3">
    <source>
        <dbReference type="ARBA" id="ARBA00022618"/>
    </source>
</evidence>
<protein>
    <recommendedName>
        <fullName evidence="9">Tyrosine recombinase XerA</fullName>
    </recommendedName>
</protein>
<dbReference type="OrthoDB" id="142231at2157"/>
<dbReference type="GO" id="GO:0006313">
    <property type="term" value="P:DNA transposition"/>
    <property type="evidence" value="ECO:0007669"/>
    <property type="project" value="UniProtKB-UniRule"/>
</dbReference>
<dbReference type="AlphaFoldDB" id="A0A2U1S8Q6"/>
<dbReference type="PROSITE" id="PS51898">
    <property type="entry name" value="TYR_RECOMBINASE"/>
    <property type="match status" value="1"/>
</dbReference>
<dbReference type="InterPro" id="IPR044068">
    <property type="entry name" value="CB"/>
</dbReference>
<dbReference type="GO" id="GO:0005737">
    <property type="term" value="C:cytoplasm"/>
    <property type="evidence" value="ECO:0007669"/>
    <property type="project" value="UniProtKB-SubCell"/>
</dbReference>
<dbReference type="PANTHER" id="PTHR30349">
    <property type="entry name" value="PHAGE INTEGRASE-RELATED"/>
    <property type="match status" value="1"/>
</dbReference>
<feature type="active site" description="O-(3'-phospho-DNA)-tyrosine intermediate" evidence="9">
    <location>
        <position position="308"/>
    </location>
</feature>
<gene>
    <name evidence="12" type="primary">xerD</name>
    <name evidence="9" type="synonym">xerA</name>
    <name evidence="12" type="ORF">MBBWO_03810</name>
</gene>
<comment type="similarity">
    <text evidence="9">Belongs to the 'phage' integrase family. XerA subfamily.</text>
</comment>
<dbReference type="InterPro" id="IPR033686">
    <property type="entry name" value="XerA"/>
</dbReference>
<dbReference type="InterPro" id="IPR010998">
    <property type="entry name" value="Integrase_recombinase_N"/>
</dbReference>
<dbReference type="InterPro" id="IPR050090">
    <property type="entry name" value="Tyrosine_recombinase_XerCD"/>
</dbReference>
<feature type="active site" evidence="9">
    <location>
        <position position="273"/>
    </location>
</feature>
<dbReference type="InterPro" id="IPR002104">
    <property type="entry name" value="Integrase_catalytic"/>
</dbReference>
<keyword evidence="4" id="KW-0159">Chromosome partition</keyword>
<comment type="function">
    <text evidence="9">Site-specific tyrosine recombinase, which acts by catalyzing the cutting and rejoining of the recombining DNA molecules.</text>
</comment>
<dbReference type="Gene3D" id="1.10.150.130">
    <property type="match status" value="1"/>
</dbReference>
<evidence type="ECO:0000256" key="1">
    <source>
        <dbReference type="ARBA" id="ARBA00004496"/>
    </source>
</evidence>
<dbReference type="GO" id="GO:0051301">
    <property type="term" value="P:cell division"/>
    <property type="evidence" value="ECO:0007669"/>
    <property type="project" value="UniProtKB-KW"/>
</dbReference>
<dbReference type="PROSITE" id="PS51900">
    <property type="entry name" value="CB"/>
    <property type="match status" value="1"/>
</dbReference>
<dbReference type="Pfam" id="PF00589">
    <property type="entry name" value="Phage_integrase"/>
    <property type="match status" value="1"/>
</dbReference>
<dbReference type="Proteomes" id="UP000245577">
    <property type="component" value="Unassembled WGS sequence"/>
</dbReference>
<evidence type="ECO:0000259" key="10">
    <source>
        <dbReference type="PROSITE" id="PS51898"/>
    </source>
</evidence>
<feature type="domain" description="Tyr recombinase" evidence="10">
    <location>
        <begin position="137"/>
        <end position="321"/>
    </location>
</feature>
<evidence type="ECO:0000259" key="11">
    <source>
        <dbReference type="PROSITE" id="PS51900"/>
    </source>
</evidence>
<reference evidence="12 13" key="1">
    <citation type="submission" date="2017-03" db="EMBL/GenBank/DDBJ databases">
        <title>Genome sequence of Methanobrevibacter wosei.</title>
        <authorList>
            <person name="Poehlein A."/>
            <person name="Seedorf H."/>
            <person name="Daniel R."/>
        </authorList>
    </citation>
    <scope>NUCLEOTIDE SEQUENCE [LARGE SCALE GENOMIC DNA]</scope>
    <source>
        <strain evidence="12 13">DSM 11979</strain>
    </source>
</reference>
<sequence>MDNYLRTRPNTSNQEYNLKKHITNEHGEKVPILDIYDFDEMIEDYLVELEIRNYSQNTLKTYTSVIRTFYEYLQKEKNLYTEREFLRSFKRYIQHLKRDKQVSQNYIYLVTVVIKKFLEFNQIYFLEEVGTPKRTKSLPKSLNEKEVHDLIESIQWEEEDNENRKLTKLRDKLILTVLYSSGLRISELTKLAIKDIDFDERTMLIRGKGDKDRIALFDNNAKDMMMKYLEKRPQTSEYLIVNRKGEPLTPRYIQNMIKKYGNEAGIKKKVTPHVLRHSYATHLLKHGVDIRVIQQLLGHASLSTTQIYTSVDMETVKKVYDQARM</sequence>
<evidence type="ECO:0000256" key="5">
    <source>
        <dbReference type="ARBA" id="ARBA00022908"/>
    </source>
</evidence>
<evidence type="ECO:0000313" key="13">
    <source>
        <dbReference type="Proteomes" id="UP000245577"/>
    </source>
</evidence>
<comment type="caution">
    <text evidence="12">The sequence shown here is derived from an EMBL/GenBank/DDBJ whole genome shotgun (WGS) entry which is preliminary data.</text>
</comment>
<evidence type="ECO:0000256" key="2">
    <source>
        <dbReference type="ARBA" id="ARBA00022490"/>
    </source>
</evidence>
<dbReference type="PANTHER" id="PTHR30349:SF77">
    <property type="entry name" value="TYROSINE RECOMBINASE XERC"/>
    <property type="match status" value="1"/>
</dbReference>
<feature type="active site" evidence="9">
    <location>
        <position position="208"/>
    </location>
</feature>
<evidence type="ECO:0000256" key="9">
    <source>
        <dbReference type="HAMAP-Rule" id="MF_02055"/>
    </source>
</evidence>
<dbReference type="EMBL" id="MZGU01000003">
    <property type="protein sequence ID" value="PWB86668.1"/>
    <property type="molecule type" value="Genomic_DNA"/>
</dbReference>
<proteinExistence type="inferred from homology"/>
<feature type="active site" evidence="9">
    <location>
        <position position="184"/>
    </location>
</feature>
<keyword evidence="3" id="KW-0132">Cell division</keyword>
<keyword evidence="8" id="KW-0131">Cell cycle</keyword>
<keyword evidence="6 9" id="KW-0238">DNA-binding</keyword>
<dbReference type="InterPro" id="IPR011010">
    <property type="entry name" value="DNA_brk_join_enz"/>
</dbReference>
<keyword evidence="5 9" id="KW-0229">DNA integration</keyword>
<dbReference type="SUPFAM" id="SSF56349">
    <property type="entry name" value="DNA breaking-rejoining enzymes"/>
    <property type="match status" value="1"/>
</dbReference>
<dbReference type="RefSeq" id="WP_116669200.1">
    <property type="nucleotide sequence ID" value="NZ_MZGU01000003.1"/>
</dbReference>
<keyword evidence="2 9" id="KW-0963">Cytoplasm</keyword>
<dbReference type="GO" id="GO:0009037">
    <property type="term" value="F:tyrosine-based site-specific recombinase activity"/>
    <property type="evidence" value="ECO:0007669"/>
    <property type="project" value="UniProtKB-UniRule"/>
</dbReference>
<accession>A0A2U1S8Q6</accession>
<evidence type="ECO:0000256" key="4">
    <source>
        <dbReference type="ARBA" id="ARBA00022829"/>
    </source>
</evidence>
<evidence type="ECO:0000256" key="6">
    <source>
        <dbReference type="ARBA" id="ARBA00023125"/>
    </source>
</evidence>
<name>A0A2U1S8Q6_9EURY</name>